<sequence length="109" mass="12227">MFAILATLVEERRQLIDVSLWIRDEKSRASGPQSKFWLFEPDKDSEDPAKYLFKVLTEGTGGHWAGFVASKVGARLGFHTAEVELAKYQGVRSNGVLTELPIVMLRCKS</sequence>
<comment type="caution">
    <text evidence="1">The sequence shown here is derived from an EMBL/GenBank/DDBJ whole genome shotgun (WGS) entry which is preliminary data.</text>
</comment>
<proteinExistence type="predicted"/>
<organism evidence="1 2">
    <name type="scientific">Sporosarcina luteola</name>
    <dbReference type="NCBI Taxonomy" id="582850"/>
    <lineage>
        <taxon>Bacteria</taxon>
        <taxon>Bacillati</taxon>
        <taxon>Bacillota</taxon>
        <taxon>Bacilli</taxon>
        <taxon>Bacillales</taxon>
        <taxon>Caryophanaceae</taxon>
        <taxon>Sporosarcina</taxon>
    </lineage>
</organism>
<dbReference type="Proteomes" id="UP000321901">
    <property type="component" value="Unassembled WGS sequence"/>
</dbReference>
<protein>
    <submittedName>
        <fullName evidence="1">Uncharacterized protein</fullName>
    </submittedName>
</protein>
<gene>
    <name evidence="1" type="ORF">SLU01_13030</name>
</gene>
<evidence type="ECO:0000313" key="1">
    <source>
        <dbReference type="EMBL" id="GEN82991.1"/>
    </source>
</evidence>
<evidence type="ECO:0000313" key="2">
    <source>
        <dbReference type="Proteomes" id="UP000321901"/>
    </source>
</evidence>
<accession>A0A511Z6B3</accession>
<keyword evidence="2" id="KW-1185">Reference proteome</keyword>
<dbReference type="EMBL" id="BJYL01000016">
    <property type="protein sequence ID" value="GEN82991.1"/>
    <property type="molecule type" value="Genomic_DNA"/>
</dbReference>
<reference evidence="1 2" key="1">
    <citation type="submission" date="2019-07" db="EMBL/GenBank/DDBJ databases">
        <title>Whole genome shotgun sequence of Sporosarcina luteola NBRC 105378.</title>
        <authorList>
            <person name="Hosoyama A."/>
            <person name="Uohara A."/>
            <person name="Ohji S."/>
            <person name="Ichikawa N."/>
        </authorList>
    </citation>
    <scope>NUCLEOTIDE SEQUENCE [LARGE SCALE GENOMIC DNA]</scope>
    <source>
        <strain evidence="1 2">NBRC 105378</strain>
    </source>
</reference>
<dbReference type="AlphaFoldDB" id="A0A511Z6B3"/>
<name>A0A511Z6B3_9BACL</name>